<dbReference type="InterPro" id="IPR036390">
    <property type="entry name" value="WH_DNA-bd_sf"/>
</dbReference>
<keyword evidence="3" id="KW-1185">Reference proteome</keyword>
<dbReference type="InterPro" id="IPR030489">
    <property type="entry name" value="TR_Rrf2-type_CS"/>
</dbReference>
<dbReference type="PROSITE" id="PS01332">
    <property type="entry name" value="HTH_RRF2_1"/>
    <property type="match status" value="1"/>
</dbReference>
<evidence type="ECO:0000313" key="2">
    <source>
        <dbReference type="EMBL" id="MFD2891061.1"/>
    </source>
</evidence>
<dbReference type="PANTHER" id="PTHR33221">
    <property type="entry name" value="WINGED HELIX-TURN-HELIX TRANSCRIPTIONAL REGULATOR, RRF2 FAMILY"/>
    <property type="match status" value="1"/>
</dbReference>
<keyword evidence="1" id="KW-0238">DNA-binding</keyword>
<evidence type="ECO:0000256" key="1">
    <source>
        <dbReference type="ARBA" id="ARBA00023125"/>
    </source>
</evidence>
<reference evidence="3" key="1">
    <citation type="journal article" date="2019" name="Int. J. Syst. Evol. Microbiol.">
        <title>The Global Catalogue of Microorganisms (GCM) 10K type strain sequencing project: providing services to taxonomists for standard genome sequencing and annotation.</title>
        <authorList>
            <consortium name="The Broad Institute Genomics Platform"/>
            <consortium name="The Broad Institute Genome Sequencing Center for Infectious Disease"/>
            <person name="Wu L."/>
            <person name="Ma J."/>
        </authorList>
    </citation>
    <scope>NUCLEOTIDE SEQUENCE [LARGE SCALE GENOMIC DNA]</scope>
    <source>
        <strain evidence="3">KCTC 22671</strain>
    </source>
</reference>
<evidence type="ECO:0000313" key="3">
    <source>
        <dbReference type="Proteomes" id="UP001597534"/>
    </source>
</evidence>
<dbReference type="SUPFAM" id="SSF46785">
    <property type="entry name" value="Winged helix' DNA-binding domain"/>
    <property type="match status" value="1"/>
</dbReference>
<dbReference type="InterPro" id="IPR036388">
    <property type="entry name" value="WH-like_DNA-bd_sf"/>
</dbReference>
<dbReference type="EMBL" id="JBHUPC010000010">
    <property type="protein sequence ID" value="MFD2891061.1"/>
    <property type="molecule type" value="Genomic_DNA"/>
</dbReference>
<dbReference type="NCBIfam" id="TIGR00738">
    <property type="entry name" value="rrf2_super"/>
    <property type="match status" value="1"/>
</dbReference>
<organism evidence="2 3">
    <name type="scientific">Flavobacterium chuncheonense</name>
    <dbReference type="NCBI Taxonomy" id="2026653"/>
    <lineage>
        <taxon>Bacteria</taxon>
        <taxon>Pseudomonadati</taxon>
        <taxon>Bacteroidota</taxon>
        <taxon>Flavobacteriia</taxon>
        <taxon>Flavobacteriales</taxon>
        <taxon>Flavobacteriaceae</taxon>
        <taxon>Flavobacterium</taxon>
    </lineage>
</organism>
<dbReference type="Pfam" id="PF02082">
    <property type="entry name" value="Rrf2"/>
    <property type="match status" value="1"/>
</dbReference>
<dbReference type="PROSITE" id="PS51197">
    <property type="entry name" value="HTH_RRF2_2"/>
    <property type="match status" value="1"/>
</dbReference>
<gene>
    <name evidence="2" type="ORF">ACFS5J_03425</name>
</gene>
<sequence>MLTRKTKYGLKALIYIAKQAKSMPVLISEIAEHENISKKFLEAILLDLKKNGIVGSRMGKGGGYYLLKDPKEIKMATIIRILDGPIALLPCVSLNFYEKCDDCPSEETCSLNKIMIQVRDNALAILEHKSLFDLSQ</sequence>
<dbReference type="PANTHER" id="PTHR33221:SF5">
    <property type="entry name" value="HTH-TYPE TRANSCRIPTIONAL REGULATOR ISCR"/>
    <property type="match status" value="1"/>
</dbReference>
<comment type="caution">
    <text evidence="2">The sequence shown here is derived from an EMBL/GenBank/DDBJ whole genome shotgun (WGS) entry which is preliminary data.</text>
</comment>
<dbReference type="RefSeq" id="WP_379810595.1">
    <property type="nucleotide sequence ID" value="NZ_JBHUPC010000010.1"/>
</dbReference>
<protein>
    <submittedName>
        <fullName evidence="2">RrF2 family transcriptional regulator</fullName>
    </submittedName>
</protein>
<dbReference type="Proteomes" id="UP001597534">
    <property type="component" value="Unassembled WGS sequence"/>
</dbReference>
<dbReference type="InterPro" id="IPR000944">
    <property type="entry name" value="Tscrpt_reg_Rrf2"/>
</dbReference>
<proteinExistence type="predicted"/>
<name>A0ABW5YJ62_9FLAO</name>
<dbReference type="Gene3D" id="1.10.10.10">
    <property type="entry name" value="Winged helix-like DNA-binding domain superfamily/Winged helix DNA-binding domain"/>
    <property type="match status" value="1"/>
</dbReference>
<accession>A0ABW5YJ62</accession>